<feature type="transmembrane region" description="Helical" evidence="1">
    <location>
        <begin position="64"/>
        <end position="86"/>
    </location>
</feature>
<protein>
    <submittedName>
        <fullName evidence="2">Uncharacterized protein</fullName>
    </submittedName>
</protein>
<gene>
    <name evidence="2" type="ORF">Afil01_36010</name>
</gene>
<keyword evidence="3" id="KW-1185">Reference proteome</keyword>
<feature type="transmembrane region" description="Helical" evidence="1">
    <location>
        <begin position="93"/>
        <end position="114"/>
    </location>
</feature>
<dbReference type="Proteomes" id="UP001165079">
    <property type="component" value="Unassembled WGS sequence"/>
</dbReference>
<dbReference type="AlphaFoldDB" id="A0A9W6SKR1"/>
<organism evidence="2 3">
    <name type="scientific">Actinorhabdospora filicis</name>
    <dbReference type="NCBI Taxonomy" id="1785913"/>
    <lineage>
        <taxon>Bacteria</taxon>
        <taxon>Bacillati</taxon>
        <taxon>Actinomycetota</taxon>
        <taxon>Actinomycetes</taxon>
        <taxon>Micromonosporales</taxon>
        <taxon>Micromonosporaceae</taxon>
        <taxon>Actinorhabdospora</taxon>
    </lineage>
</organism>
<accession>A0A9W6SKR1</accession>
<evidence type="ECO:0000256" key="1">
    <source>
        <dbReference type="SAM" id="Phobius"/>
    </source>
</evidence>
<dbReference type="RefSeq" id="WP_285663934.1">
    <property type="nucleotide sequence ID" value="NZ_BSTX01000002.1"/>
</dbReference>
<reference evidence="2" key="1">
    <citation type="submission" date="2023-03" db="EMBL/GenBank/DDBJ databases">
        <title>Actinorhabdospora filicis NBRC 111898.</title>
        <authorList>
            <person name="Ichikawa N."/>
            <person name="Sato H."/>
            <person name="Tonouchi N."/>
        </authorList>
    </citation>
    <scope>NUCLEOTIDE SEQUENCE</scope>
    <source>
        <strain evidence="2">NBRC 111898</strain>
    </source>
</reference>
<keyword evidence="1" id="KW-0472">Membrane</keyword>
<dbReference type="EMBL" id="BSTX01000002">
    <property type="protein sequence ID" value="GLZ78794.1"/>
    <property type="molecule type" value="Genomic_DNA"/>
</dbReference>
<keyword evidence="1" id="KW-1133">Transmembrane helix</keyword>
<keyword evidence="1" id="KW-0812">Transmembrane</keyword>
<feature type="transmembrane region" description="Helical" evidence="1">
    <location>
        <begin position="126"/>
        <end position="151"/>
    </location>
</feature>
<proteinExistence type="predicted"/>
<sequence>MRSRTRGILPGLAGWLILAVLLPPVASAGIPRAPVLSRSLVPGHPVALRFGEGLGDWTGFYLDVLPVTVACGILAWTAAAGIAAAVPQRMVSVTVGAVVFPAAILWLAAPLMAIVDPDAPLWPGEYLSVAALVVLLVCQLLAGLTVAWTLAPAGTVPVEPSPSEETA</sequence>
<evidence type="ECO:0000313" key="2">
    <source>
        <dbReference type="EMBL" id="GLZ78794.1"/>
    </source>
</evidence>
<evidence type="ECO:0000313" key="3">
    <source>
        <dbReference type="Proteomes" id="UP001165079"/>
    </source>
</evidence>
<comment type="caution">
    <text evidence="2">The sequence shown here is derived from an EMBL/GenBank/DDBJ whole genome shotgun (WGS) entry which is preliminary data.</text>
</comment>
<name>A0A9W6SKR1_9ACTN</name>